<organism evidence="2 3">
    <name type="scientific">Holtiella tumoricola</name>
    <dbReference type="NCBI Taxonomy" id="3018743"/>
    <lineage>
        <taxon>Bacteria</taxon>
        <taxon>Bacillati</taxon>
        <taxon>Bacillota</taxon>
        <taxon>Clostridia</taxon>
        <taxon>Lachnospirales</taxon>
        <taxon>Cellulosilyticaceae</taxon>
        <taxon>Holtiella</taxon>
    </lineage>
</organism>
<reference evidence="2" key="1">
    <citation type="journal article" date="2023" name="Int. J. Syst. Evol. Microbiol.">
        <title>&lt;i&gt;Holtiella tumoricola&lt;/i&gt; gen. nov. sp. nov., isolated from a human clinical sample.</title>
        <authorList>
            <person name="Allen-Vercoe E."/>
            <person name="Daigneault M.C."/>
            <person name="Vancuren S.J."/>
            <person name="Cochrane K."/>
            <person name="O'Neal L.L."/>
            <person name="Sankaranarayanan K."/>
            <person name="Lawson P.A."/>
        </authorList>
    </citation>
    <scope>NUCLEOTIDE SEQUENCE</scope>
    <source>
        <strain evidence="2">CC70A</strain>
    </source>
</reference>
<gene>
    <name evidence="2" type="ORF">PBV87_18065</name>
</gene>
<dbReference type="Proteomes" id="UP001169242">
    <property type="component" value="Unassembled WGS sequence"/>
</dbReference>
<sequence>MSTQMERMKQLIEAKKNKNNQKNQVKRPENVSITTHKGFNNKKSGGAFDK</sequence>
<keyword evidence="3" id="KW-1185">Reference proteome</keyword>
<accession>A0AA42DQI1</accession>
<evidence type="ECO:0000313" key="3">
    <source>
        <dbReference type="Proteomes" id="UP001169242"/>
    </source>
</evidence>
<feature type="region of interest" description="Disordered" evidence="1">
    <location>
        <begin position="1"/>
        <end position="50"/>
    </location>
</feature>
<evidence type="ECO:0000256" key="1">
    <source>
        <dbReference type="SAM" id="MobiDB-lite"/>
    </source>
</evidence>
<proteinExistence type="predicted"/>
<evidence type="ECO:0000313" key="2">
    <source>
        <dbReference type="EMBL" id="MDA3733387.1"/>
    </source>
</evidence>
<feature type="compositionally biased region" description="Polar residues" evidence="1">
    <location>
        <begin position="31"/>
        <end position="43"/>
    </location>
</feature>
<comment type="caution">
    <text evidence="2">The sequence shown here is derived from an EMBL/GenBank/DDBJ whole genome shotgun (WGS) entry which is preliminary data.</text>
</comment>
<name>A0AA42DQI1_9FIRM</name>
<feature type="compositionally biased region" description="Basic and acidic residues" evidence="1">
    <location>
        <begin position="1"/>
        <end position="16"/>
    </location>
</feature>
<dbReference type="AlphaFoldDB" id="A0AA42DQI1"/>
<dbReference type="RefSeq" id="WP_154668767.1">
    <property type="nucleotide sequence ID" value="NZ_JAQIFT010000062.1"/>
</dbReference>
<protein>
    <submittedName>
        <fullName evidence="2">Uncharacterized protein</fullName>
    </submittedName>
</protein>
<dbReference type="EMBL" id="JAQIFT010000062">
    <property type="protein sequence ID" value="MDA3733387.1"/>
    <property type="molecule type" value="Genomic_DNA"/>
</dbReference>